<dbReference type="Pfam" id="PF13193">
    <property type="entry name" value="AMP-binding_C"/>
    <property type="match status" value="1"/>
</dbReference>
<proteinExistence type="predicted"/>
<dbReference type="AlphaFoldDB" id="A0A7D5GUM5"/>
<dbReference type="Gene3D" id="3.40.50.12780">
    <property type="entry name" value="N-terminal domain of ligase-like"/>
    <property type="match status" value="1"/>
</dbReference>
<reference evidence="3 4" key="1">
    <citation type="submission" date="2020-07" db="EMBL/GenBank/DDBJ databases">
        <authorList>
            <person name="Cui H."/>
        </authorList>
    </citation>
    <scope>NUCLEOTIDE SEQUENCE [LARGE SCALE GENOMIC DNA]</scope>
    <source>
        <strain evidence="3 4">YPL8</strain>
    </source>
</reference>
<feature type="domain" description="AMP-binding enzyme C-terminal" evidence="2">
    <location>
        <begin position="413"/>
        <end position="488"/>
    </location>
</feature>
<evidence type="ECO:0000259" key="1">
    <source>
        <dbReference type="Pfam" id="PF00501"/>
    </source>
</evidence>
<keyword evidence="3" id="KW-0436">Ligase</keyword>
<feature type="domain" description="AMP-dependent synthetase/ligase" evidence="1">
    <location>
        <begin position="11"/>
        <end position="363"/>
    </location>
</feature>
<gene>
    <name evidence="3" type="ORF">HYG82_15780</name>
</gene>
<dbReference type="GeneID" id="56034781"/>
<protein>
    <submittedName>
        <fullName evidence="3">Acyl--CoA ligase</fullName>
    </submittedName>
</protein>
<sequence length="500" mass="55490">MNFVDYLELNRRSNPDQIAIRTETNTWTYEELVRDVRRFANVLQSDGISSESHVAVMLPNTYEFAVALFGSLARNQLTGLIDPRSKRGELETLITQMDPAAIVTTAENADSVREIDQSISVYCTEAGDGVGQDFWEQTEAASAEFRVPETLGEEEALMLHTSGSTGQPKAVVHTHGSFIAVSDLATISYELHSDTTHLAALPLYHCWGLMNLGATLKIGGEIVLMNRWNPEEAMERIDEYGIDFFSGVPAMYKDLMASPQSDQWQPTSLEVAITGGARVPSELIPDAEALLECPVFNGWGMTETFAAGVWEEPSQERRIPSVGTSSDRLFEVKVIDQEDGSELPSGEAGELLVRGDAVMKRYLGQPSETSDVFSGEWLRTGDIARIDQDGYVYLQDREKYMIITGGENIYPQEVEDVIEELDGVRNAVVVAKPDERKGEKPVAFVERTDQSELTEAEIKSHCLDQLAAFKHPRTVTFIDDPPRNSVGKIQRTALEEEIVD</sequence>
<dbReference type="Gene3D" id="3.30.300.30">
    <property type="match status" value="1"/>
</dbReference>
<dbReference type="InterPro" id="IPR020845">
    <property type="entry name" value="AMP-binding_CS"/>
</dbReference>
<dbReference type="PROSITE" id="PS00455">
    <property type="entry name" value="AMP_BINDING"/>
    <property type="match status" value="1"/>
</dbReference>
<dbReference type="InterPro" id="IPR050237">
    <property type="entry name" value="ATP-dep_AMP-bd_enzyme"/>
</dbReference>
<dbReference type="InterPro" id="IPR000873">
    <property type="entry name" value="AMP-dep_synth/lig_dom"/>
</dbReference>
<dbReference type="Proteomes" id="UP000509241">
    <property type="component" value="Chromosome"/>
</dbReference>
<dbReference type="EMBL" id="CP058601">
    <property type="protein sequence ID" value="QLG50206.1"/>
    <property type="molecule type" value="Genomic_DNA"/>
</dbReference>
<dbReference type="KEGG" id="haly:HYG82_15780"/>
<evidence type="ECO:0000259" key="2">
    <source>
        <dbReference type="Pfam" id="PF13193"/>
    </source>
</evidence>
<dbReference type="PANTHER" id="PTHR43767:SF1">
    <property type="entry name" value="NONRIBOSOMAL PEPTIDE SYNTHASE PES1 (EUROFUNG)-RELATED"/>
    <property type="match status" value="1"/>
</dbReference>
<dbReference type="InterPro" id="IPR025110">
    <property type="entry name" value="AMP-bd_C"/>
</dbReference>
<dbReference type="PANTHER" id="PTHR43767">
    <property type="entry name" value="LONG-CHAIN-FATTY-ACID--COA LIGASE"/>
    <property type="match status" value="1"/>
</dbReference>
<dbReference type="InterPro" id="IPR045851">
    <property type="entry name" value="AMP-bd_C_sf"/>
</dbReference>
<name>A0A7D5GUM5_9EURY</name>
<evidence type="ECO:0000313" key="3">
    <source>
        <dbReference type="EMBL" id="QLG50206.1"/>
    </source>
</evidence>
<dbReference type="OrthoDB" id="193284at2157"/>
<evidence type="ECO:0000313" key="4">
    <source>
        <dbReference type="Proteomes" id="UP000509241"/>
    </source>
</evidence>
<dbReference type="InterPro" id="IPR042099">
    <property type="entry name" value="ANL_N_sf"/>
</dbReference>
<accession>A0A7D5GUM5</accession>
<keyword evidence="4" id="KW-1185">Reference proteome</keyword>
<dbReference type="GO" id="GO:0016878">
    <property type="term" value="F:acid-thiol ligase activity"/>
    <property type="evidence" value="ECO:0007669"/>
    <property type="project" value="UniProtKB-ARBA"/>
</dbReference>
<dbReference type="Pfam" id="PF00501">
    <property type="entry name" value="AMP-binding"/>
    <property type="match status" value="1"/>
</dbReference>
<organism evidence="3 4">
    <name type="scientific">Natrinema halophilum</name>
    <dbReference type="NCBI Taxonomy" id="1699371"/>
    <lineage>
        <taxon>Archaea</taxon>
        <taxon>Methanobacteriati</taxon>
        <taxon>Methanobacteriota</taxon>
        <taxon>Stenosarchaea group</taxon>
        <taxon>Halobacteria</taxon>
        <taxon>Halobacteriales</taxon>
        <taxon>Natrialbaceae</taxon>
        <taxon>Natrinema</taxon>
    </lineage>
</organism>
<dbReference type="SUPFAM" id="SSF56801">
    <property type="entry name" value="Acetyl-CoA synthetase-like"/>
    <property type="match status" value="1"/>
</dbReference>
<dbReference type="RefSeq" id="WP_179262488.1">
    <property type="nucleotide sequence ID" value="NZ_CP058601.1"/>
</dbReference>